<dbReference type="InterPro" id="IPR008271">
    <property type="entry name" value="Ser/Thr_kinase_AS"/>
</dbReference>
<evidence type="ECO:0000256" key="1">
    <source>
        <dbReference type="ARBA" id="ARBA00004236"/>
    </source>
</evidence>
<evidence type="ECO:0000256" key="16">
    <source>
        <dbReference type="ARBA" id="ARBA00023136"/>
    </source>
</evidence>
<dbReference type="Pfam" id="PF11721">
    <property type="entry name" value="Malectin"/>
    <property type="match status" value="1"/>
</dbReference>
<name>A0A8S0SN09_OLEEU</name>
<dbReference type="PROSITE" id="PS50011">
    <property type="entry name" value="PROTEIN_KINASE_DOM"/>
    <property type="match status" value="1"/>
</dbReference>
<evidence type="ECO:0000256" key="3">
    <source>
        <dbReference type="ARBA" id="ARBA00012513"/>
    </source>
</evidence>
<dbReference type="PROSITE" id="PS00108">
    <property type="entry name" value="PROTEIN_KINASE_ST"/>
    <property type="match status" value="1"/>
</dbReference>
<dbReference type="InterPro" id="IPR051824">
    <property type="entry name" value="LRR_Rcpt-Like_S/T_Kinase"/>
</dbReference>
<dbReference type="Gramene" id="OE9A075658T2">
    <property type="protein sequence ID" value="OE9A075658C2"/>
    <property type="gene ID" value="OE9A075658"/>
</dbReference>
<dbReference type="Proteomes" id="UP000594638">
    <property type="component" value="Unassembled WGS sequence"/>
</dbReference>
<evidence type="ECO:0000256" key="8">
    <source>
        <dbReference type="ARBA" id="ARBA00022679"/>
    </source>
</evidence>
<feature type="transmembrane region" description="Helical" evidence="21">
    <location>
        <begin position="450"/>
        <end position="471"/>
    </location>
</feature>
<dbReference type="Gene3D" id="3.30.200.20">
    <property type="entry name" value="Phosphorylase Kinase, domain 1"/>
    <property type="match status" value="1"/>
</dbReference>
<sequence>MQRLESISLLGNRITGPIPGELANISTLSDLVLECNHLSGNIPPEFGNFSSIQKIRIGDNKFSGSIPNFIQSWTNLEKLVIQGSGLSGPIPSVFASLTKLTDVKISDLNGNDSTFPPLSNNRNLKKLILRSCNIVGQIPSYIGTLPNLKLLDLSFNKLSGSIPDNFLGLSNTEYIYLTGNSLTGPLPGWMLKDGDSIDLSYNNLTFENKSSNCQPRSELNLFESSKGNTTGITSCLRSFHCEKKYYSLHINCGGREVKVDKDTTYEGDGESGGPSNFVQSKTNWAFSSTGHFMDDYSVDFYIRENISSISGQDPQLYMNARLSPLSLTYYGFCLENGNYTVNLHFAEIMFTADRTYRSLGRRIFDVYVQGKLERKDFNIEDEAGGVNKAIVRNFTASVTDNTLEIRFYWAGKGTIRIPDKGVYGPLISAISVNPDFPVPSENGNKMSTGAIVGIVVAVLFTIFLVLGILWWKGCLGSKDTTAQDLKVLDLHTGSFTLRQIKAATNNFDPANKIGEGGFGPVYKGLLSDGTIIAVKQLSSKSKQGNREFVNEIGTISALQHRHLVKLHGCCIESNQLLLVYEYMENNSLARALFGPEEHQLKLDWPTRHKICIGIARGLAYLHEESRLKIVHRDIKATNVLLDKNLHPKISDFGLAKLDEEDNTHISTRIAGTVGYMAPEYAMRGYLTDKADVYSFGIVLLEIVSGRTSTSIRPKEDSFYLIDWANSLKAKGKLMELIDPRLESNFSKKEVITTINVALHCTNAVAAERPSMSTVVSILEGKERVQGFVSDSCVSMDYMKPNSQDQVTQTYGDQNHSINGCSFDSILNLGR</sequence>
<gene>
    <name evidence="23" type="ORF">OLEA9_A075658</name>
</gene>
<dbReference type="GO" id="GO:0005886">
    <property type="term" value="C:plasma membrane"/>
    <property type="evidence" value="ECO:0007669"/>
    <property type="project" value="UniProtKB-SubCell"/>
</dbReference>
<dbReference type="FunFam" id="3.80.10.10:FF:000383">
    <property type="entry name" value="Leucine-rich repeat receptor protein kinase EMS1"/>
    <property type="match status" value="1"/>
</dbReference>
<dbReference type="PANTHER" id="PTHR48006">
    <property type="entry name" value="LEUCINE-RICH REPEAT-CONTAINING PROTEIN DDB_G0281931-RELATED"/>
    <property type="match status" value="1"/>
</dbReference>
<evidence type="ECO:0000256" key="12">
    <source>
        <dbReference type="ARBA" id="ARBA00022741"/>
    </source>
</evidence>
<dbReference type="InterPro" id="IPR001611">
    <property type="entry name" value="Leu-rich_rpt"/>
</dbReference>
<reference evidence="23 24" key="1">
    <citation type="submission" date="2019-12" db="EMBL/GenBank/DDBJ databases">
        <authorList>
            <person name="Alioto T."/>
            <person name="Alioto T."/>
            <person name="Gomez Garrido J."/>
        </authorList>
    </citation>
    <scope>NUCLEOTIDE SEQUENCE [LARGE SCALE GENOMIC DNA]</scope>
</reference>
<dbReference type="SUPFAM" id="SSF56112">
    <property type="entry name" value="Protein kinase-like (PK-like)"/>
    <property type="match status" value="1"/>
</dbReference>
<evidence type="ECO:0000256" key="17">
    <source>
        <dbReference type="ARBA" id="ARBA00023170"/>
    </source>
</evidence>
<comment type="caution">
    <text evidence="23">The sequence shown here is derived from an EMBL/GenBank/DDBJ whole genome shotgun (WGS) entry which is preliminary data.</text>
</comment>
<dbReference type="InterPro" id="IPR000719">
    <property type="entry name" value="Prot_kinase_dom"/>
</dbReference>
<evidence type="ECO:0000256" key="14">
    <source>
        <dbReference type="ARBA" id="ARBA00022840"/>
    </source>
</evidence>
<keyword evidence="13 23" id="KW-0418">Kinase</keyword>
<dbReference type="FunFam" id="2.60.120.430:FF:000004">
    <property type="entry name" value="Putative leucine-rich repeat receptor-like serine/threonine-protein kinase"/>
    <property type="match status" value="1"/>
</dbReference>
<evidence type="ECO:0000256" key="13">
    <source>
        <dbReference type="ARBA" id="ARBA00022777"/>
    </source>
</evidence>
<evidence type="ECO:0000256" key="20">
    <source>
        <dbReference type="ARBA" id="ARBA00048679"/>
    </source>
</evidence>
<comment type="catalytic activity">
    <reaction evidence="19">
        <text>L-threonyl-[protein] + ATP = O-phospho-L-threonyl-[protein] + ADP + H(+)</text>
        <dbReference type="Rhea" id="RHEA:46608"/>
        <dbReference type="Rhea" id="RHEA-COMP:11060"/>
        <dbReference type="Rhea" id="RHEA-COMP:11605"/>
        <dbReference type="ChEBI" id="CHEBI:15378"/>
        <dbReference type="ChEBI" id="CHEBI:30013"/>
        <dbReference type="ChEBI" id="CHEBI:30616"/>
        <dbReference type="ChEBI" id="CHEBI:61977"/>
        <dbReference type="ChEBI" id="CHEBI:456216"/>
        <dbReference type="EC" id="2.7.11.1"/>
    </reaction>
</comment>
<evidence type="ECO:0000313" key="23">
    <source>
        <dbReference type="EMBL" id="CAA2994334.1"/>
    </source>
</evidence>
<keyword evidence="17 23" id="KW-0675">Receptor</keyword>
<dbReference type="Gene3D" id="3.80.10.10">
    <property type="entry name" value="Ribonuclease Inhibitor"/>
    <property type="match status" value="2"/>
</dbReference>
<organism evidence="23 24">
    <name type="scientific">Olea europaea subsp. europaea</name>
    <dbReference type="NCBI Taxonomy" id="158383"/>
    <lineage>
        <taxon>Eukaryota</taxon>
        <taxon>Viridiplantae</taxon>
        <taxon>Streptophyta</taxon>
        <taxon>Embryophyta</taxon>
        <taxon>Tracheophyta</taxon>
        <taxon>Spermatophyta</taxon>
        <taxon>Magnoliopsida</taxon>
        <taxon>eudicotyledons</taxon>
        <taxon>Gunneridae</taxon>
        <taxon>Pentapetalae</taxon>
        <taxon>asterids</taxon>
        <taxon>lamiids</taxon>
        <taxon>Lamiales</taxon>
        <taxon>Oleaceae</taxon>
        <taxon>Oleeae</taxon>
        <taxon>Olea</taxon>
    </lineage>
</organism>
<keyword evidence="11" id="KW-0677">Repeat</keyword>
<dbReference type="SUPFAM" id="SSF52058">
    <property type="entry name" value="L domain-like"/>
    <property type="match status" value="1"/>
</dbReference>
<comment type="catalytic activity">
    <reaction evidence="20">
        <text>L-seryl-[protein] + ATP = O-phospho-L-seryl-[protein] + ADP + H(+)</text>
        <dbReference type="Rhea" id="RHEA:17989"/>
        <dbReference type="Rhea" id="RHEA-COMP:9863"/>
        <dbReference type="Rhea" id="RHEA-COMP:11604"/>
        <dbReference type="ChEBI" id="CHEBI:15378"/>
        <dbReference type="ChEBI" id="CHEBI:29999"/>
        <dbReference type="ChEBI" id="CHEBI:30616"/>
        <dbReference type="ChEBI" id="CHEBI:83421"/>
        <dbReference type="ChEBI" id="CHEBI:456216"/>
        <dbReference type="EC" id="2.7.11.1"/>
    </reaction>
</comment>
<dbReference type="Gramene" id="OE9A075658T1">
    <property type="protein sequence ID" value="OE9A075658C1"/>
    <property type="gene ID" value="OE9A075658"/>
</dbReference>
<keyword evidence="14" id="KW-0067">ATP-binding</keyword>
<dbReference type="PANTHER" id="PTHR48006:SF81">
    <property type="entry name" value="PROTEIN KINASE DOMAIN-CONTAINING PROTEIN"/>
    <property type="match status" value="1"/>
</dbReference>
<dbReference type="Pfam" id="PF00560">
    <property type="entry name" value="LRR_1"/>
    <property type="match status" value="1"/>
</dbReference>
<keyword evidence="10" id="KW-0732">Signal</keyword>
<dbReference type="InterPro" id="IPR011009">
    <property type="entry name" value="Kinase-like_dom_sf"/>
</dbReference>
<dbReference type="EMBL" id="CACTIH010005472">
    <property type="protein sequence ID" value="CAA2994334.1"/>
    <property type="molecule type" value="Genomic_DNA"/>
</dbReference>
<evidence type="ECO:0000259" key="22">
    <source>
        <dbReference type="PROSITE" id="PS50011"/>
    </source>
</evidence>
<keyword evidence="16 21" id="KW-0472">Membrane</keyword>
<dbReference type="InterPro" id="IPR001245">
    <property type="entry name" value="Ser-Thr/Tyr_kinase_cat_dom"/>
</dbReference>
<dbReference type="GO" id="GO:0004674">
    <property type="term" value="F:protein serine/threonine kinase activity"/>
    <property type="evidence" value="ECO:0007669"/>
    <property type="project" value="UniProtKB-KW"/>
</dbReference>
<evidence type="ECO:0000256" key="5">
    <source>
        <dbReference type="ARBA" id="ARBA00022527"/>
    </source>
</evidence>
<keyword evidence="8" id="KW-0808">Transferase</keyword>
<evidence type="ECO:0000256" key="4">
    <source>
        <dbReference type="ARBA" id="ARBA00022475"/>
    </source>
</evidence>
<keyword evidence="6" id="KW-0597">Phosphoprotein</keyword>
<dbReference type="Gene3D" id="1.10.510.10">
    <property type="entry name" value="Transferase(Phosphotransferase) domain 1"/>
    <property type="match status" value="1"/>
</dbReference>
<evidence type="ECO:0000256" key="9">
    <source>
        <dbReference type="ARBA" id="ARBA00022692"/>
    </source>
</evidence>
<keyword evidence="9 21" id="KW-0812">Transmembrane</keyword>
<accession>A0A8S0SN09</accession>
<dbReference type="Pfam" id="PF07714">
    <property type="entry name" value="PK_Tyr_Ser-Thr"/>
    <property type="match status" value="1"/>
</dbReference>
<keyword evidence="5" id="KW-0723">Serine/threonine-protein kinase</keyword>
<dbReference type="InterPro" id="IPR032675">
    <property type="entry name" value="LRR_dom_sf"/>
</dbReference>
<evidence type="ECO:0000256" key="7">
    <source>
        <dbReference type="ARBA" id="ARBA00022614"/>
    </source>
</evidence>
<evidence type="ECO:0000313" key="24">
    <source>
        <dbReference type="Proteomes" id="UP000594638"/>
    </source>
</evidence>
<comment type="subcellular location">
    <subcellularLocation>
        <location evidence="1">Cell membrane</location>
    </subcellularLocation>
    <subcellularLocation>
        <location evidence="2">Membrane</location>
        <topology evidence="2">Single-pass type I membrane protein</topology>
    </subcellularLocation>
</comment>
<dbReference type="EC" id="2.7.11.1" evidence="3"/>
<feature type="domain" description="Protein kinase" evidence="22">
    <location>
        <begin position="507"/>
        <end position="788"/>
    </location>
</feature>
<evidence type="ECO:0000256" key="19">
    <source>
        <dbReference type="ARBA" id="ARBA00047899"/>
    </source>
</evidence>
<evidence type="ECO:0000256" key="6">
    <source>
        <dbReference type="ARBA" id="ARBA00022553"/>
    </source>
</evidence>
<keyword evidence="24" id="KW-1185">Reference proteome</keyword>
<keyword evidence="15 21" id="KW-1133">Transmembrane helix</keyword>
<dbReference type="FunFam" id="3.80.10.10:FF:000041">
    <property type="entry name" value="LRR receptor-like serine/threonine-protein kinase ERECTA"/>
    <property type="match status" value="1"/>
</dbReference>
<evidence type="ECO:0000256" key="11">
    <source>
        <dbReference type="ARBA" id="ARBA00022737"/>
    </source>
</evidence>
<dbReference type="FunFam" id="1.10.510.10:FF:000044">
    <property type="entry name" value="Putative LRR receptor-like serine/threonine-protein kinase"/>
    <property type="match status" value="1"/>
</dbReference>
<dbReference type="OrthoDB" id="1897577at2759"/>
<proteinExistence type="predicted"/>
<dbReference type="InterPro" id="IPR021720">
    <property type="entry name" value="Malectin_dom"/>
</dbReference>
<dbReference type="CDD" id="cd14066">
    <property type="entry name" value="STKc_IRAK"/>
    <property type="match status" value="1"/>
</dbReference>
<keyword evidence="18" id="KW-0325">Glycoprotein</keyword>
<keyword evidence="12" id="KW-0547">Nucleotide-binding</keyword>
<dbReference type="AlphaFoldDB" id="A0A8S0SN09"/>
<protein>
    <recommendedName>
        <fullName evidence="3">non-specific serine/threonine protein kinase</fullName>
        <ecNumber evidence="3">2.7.11.1</ecNumber>
    </recommendedName>
</protein>
<dbReference type="Pfam" id="PF13855">
    <property type="entry name" value="LRR_8"/>
    <property type="match status" value="1"/>
</dbReference>
<keyword evidence="4" id="KW-1003">Cell membrane</keyword>
<dbReference type="Gene3D" id="2.60.120.430">
    <property type="entry name" value="Galactose-binding lectin"/>
    <property type="match status" value="1"/>
</dbReference>
<evidence type="ECO:0000256" key="10">
    <source>
        <dbReference type="ARBA" id="ARBA00022729"/>
    </source>
</evidence>
<dbReference type="SMART" id="SM00220">
    <property type="entry name" value="S_TKc"/>
    <property type="match status" value="1"/>
</dbReference>
<evidence type="ECO:0000256" key="18">
    <source>
        <dbReference type="ARBA" id="ARBA00023180"/>
    </source>
</evidence>
<evidence type="ECO:0000256" key="21">
    <source>
        <dbReference type="SAM" id="Phobius"/>
    </source>
</evidence>
<evidence type="ECO:0000256" key="2">
    <source>
        <dbReference type="ARBA" id="ARBA00004479"/>
    </source>
</evidence>
<evidence type="ECO:0000256" key="15">
    <source>
        <dbReference type="ARBA" id="ARBA00022989"/>
    </source>
</evidence>
<dbReference type="FunFam" id="3.30.200.20:FF:000217">
    <property type="entry name" value="probable LRR receptor-like serine/threonine-protein kinase At1g53430"/>
    <property type="match status" value="1"/>
</dbReference>
<keyword evidence="7" id="KW-0433">Leucine-rich repeat</keyword>
<dbReference type="GO" id="GO:0005524">
    <property type="term" value="F:ATP binding"/>
    <property type="evidence" value="ECO:0007669"/>
    <property type="project" value="UniProtKB-KW"/>
</dbReference>